<proteinExistence type="predicted"/>
<sequence length="231" mass="27082">MITLSFDDKQISIPQSWSDIRLGDYERWFQIEPKDRLEQIQLIANVCSIDVELLLKNPTQIFDTIVDIVKFVFEEYRGEALNRIEVDGITYTVSFTEELTLAEWVDMESVFESDSESRLSDILSILCRPIGESYDSKISEGRKELFSNLSMNNALPLLAFFLRQKERFQNVSNLYSEVKEQADRYLLLTRNFVENGDGTKSLPIWQRIRFYFLMKSLKKQLSKCSDFSYIV</sequence>
<accession>A0A2V3PU25</accession>
<keyword evidence="2" id="KW-1185">Reference proteome</keyword>
<name>A0A2V3PU25_9BACT</name>
<dbReference type="RefSeq" id="WP_110309084.1">
    <property type="nucleotide sequence ID" value="NZ_QICL01000001.1"/>
</dbReference>
<dbReference type="OrthoDB" id="995915at2"/>
<evidence type="ECO:0000313" key="2">
    <source>
        <dbReference type="Proteomes" id="UP000247973"/>
    </source>
</evidence>
<gene>
    <name evidence="1" type="ORF">CLV62_101392</name>
</gene>
<organism evidence="1 2">
    <name type="scientific">Dysgonomonas alginatilytica</name>
    <dbReference type="NCBI Taxonomy" id="1605892"/>
    <lineage>
        <taxon>Bacteria</taxon>
        <taxon>Pseudomonadati</taxon>
        <taxon>Bacteroidota</taxon>
        <taxon>Bacteroidia</taxon>
        <taxon>Bacteroidales</taxon>
        <taxon>Dysgonomonadaceae</taxon>
        <taxon>Dysgonomonas</taxon>
    </lineage>
</organism>
<dbReference type="AlphaFoldDB" id="A0A2V3PU25"/>
<evidence type="ECO:0000313" key="1">
    <source>
        <dbReference type="EMBL" id="PXV69123.1"/>
    </source>
</evidence>
<protein>
    <submittedName>
        <fullName evidence="1">Uncharacterized protein</fullName>
    </submittedName>
</protein>
<dbReference type="EMBL" id="QICL01000001">
    <property type="protein sequence ID" value="PXV69123.1"/>
    <property type="molecule type" value="Genomic_DNA"/>
</dbReference>
<dbReference type="Proteomes" id="UP000247973">
    <property type="component" value="Unassembled WGS sequence"/>
</dbReference>
<reference evidence="1 2" key="1">
    <citation type="submission" date="2018-03" db="EMBL/GenBank/DDBJ databases">
        <title>Genomic Encyclopedia of Archaeal and Bacterial Type Strains, Phase II (KMG-II): from individual species to whole genera.</title>
        <authorList>
            <person name="Goeker M."/>
        </authorList>
    </citation>
    <scope>NUCLEOTIDE SEQUENCE [LARGE SCALE GENOMIC DNA]</scope>
    <source>
        <strain evidence="1 2">DSM 100214</strain>
    </source>
</reference>
<comment type="caution">
    <text evidence="1">The sequence shown here is derived from an EMBL/GenBank/DDBJ whole genome shotgun (WGS) entry which is preliminary data.</text>
</comment>